<keyword evidence="5" id="KW-1185">Reference proteome</keyword>
<gene>
    <name evidence="4" type="ORF">KP79_PYT16217</name>
</gene>
<protein>
    <recommendedName>
        <fullName evidence="6">Cysteine and tyrosine-rich protein 1</fullName>
    </recommendedName>
</protein>
<reference evidence="4 5" key="1">
    <citation type="journal article" date="2017" name="Nat. Ecol. Evol.">
        <title>Scallop genome provides insights into evolution of bilaterian karyotype and development.</title>
        <authorList>
            <person name="Wang S."/>
            <person name="Zhang J."/>
            <person name="Jiao W."/>
            <person name="Li J."/>
            <person name="Xun X."/>
            <person name="Sun Y."/>
            <person name="Guo X."/>
            <person name="Huan P."/>
            <person name="Dong B."/>
            <person name="Zhang L."/>
            <person name="Hu X."/>
            <person name="Sun X."/>
            <person name="Wang J."/>
            <person name="Zhao C."/>
            <person name="Wang Y."/>
            <person name="Wang D."/>
            <person name="Huang X."/>
            <person name="Wang R."/>
            <person name="Lv J."/>
            <person name="Li Y."/>
            <person name="Zhang Z."/>
            <person name="Liu B."/>
            <person name="Lu W."/>
            <person name="Hui Y."/>
            <person name="Liang J."/>
            <person name="Zhou Z."/>
            <person name="Hou R."/>
            <person name="Li X."/>
            <person name="Liu Y."/>
            <person name="Li H."/>
            <person name="Ning X."/>
            <person name="Lin Y."/>
            <person name="Zhao L."/>
            <person name="Xing Q."/>
            <person name="Dou J."/>
            <person name="Li Y."/>
            <person name="Mao J."/>
            <person name="Guo H."/>
            <person name="Dou H."/>
            <person name="Li T."/>
            <person name="Mu C."/>
            <person name="Jiang W."/>
            <person name="Fu Q."/>
            <person name="Fu X."/>
            <person name="Miao Y."/>
            <person name="Liu J."/>
            <person name="Yu Q."/>
            <person name="Li R."/>
            <person name="Liao H."/>
            <person name="Li X."/>
            <person name="Kong Y."/>
            <person name="Jiang Z."/>
            <person name="Chourrout D."/>
            <person name="Li R."/>
            <person name="Bao Z."/>
        </authorList>
    </citation>
    <scope>NUCLEOTIDE SEQUENCE [LARGE SCALE GENOMIC DNA]</scope>
    <source>
        <strain evidence="4 5">PY_sf001</strain>
    </source>
</reference>
<keyword evidence="2" id="KW-0472">Membrane</keyword>
<dbReference type="EMBL" id="NEDP02005465">
    <property type="protein sequence ID" value="OWF40429.1"/>
    <property type="molecule type" value="Genomic_DNA"/>
</dbReference>
<keyword evidence="3" id="KW-0732">Signal</keyword>
<evidence type="ECO:0000256" key="2">
    <source>
        <dbReference type="SAM" id="Phobius"/>
    </source>
</evidence>
<feature type="chain" id="PRO_5013392667" description="Cysteine and tyrosine-rich protein 1" evidence="3">
    <location>
        <begin position="24"/>
        <end position="210"/>
    </location>
</feature>
<accession>A0A210PVB8</accession>
<feature type="compositionally biased region" description="Polar residues" evidence="1">
    <location>
        <begin position="181"/>
        <end position="210"/>
    </location>
</feature>
<proteinExistence type="predicted"/>
<feature type="region of interest" description="Disordered" evidence="1">
    <location>
        <begin position="167"/>
        <end position="210"/>
    </location>
</feature>
<evidence type="ECO:0000313" key="5">
    <source>
        <dbReference type="Proteomes" id="UP000242188"/>
    </source>
</evidence>
<feature type="transmembrane region" description="Helical" evidence="2">
    <location>
        <begin position="79"/>
        <end position="105"/>
    </location>
</feature>
<dbReference type="Proteomes" id="UP000242188">
    <property type="component" value="Unassembled WGS sequence"/>
</dbReference>
<organism evidence="4 5">
    <name type="scientific">Mizuhopecten yessoensis</name>
    <name type="common">Japanese scallop</name>
    <name type="synonym">Patinopecten yessoensis</name>
    <dbReference type="NCBI Taxonomy" id="6573"/>
    <lineage>
        <taxon>Eukaryota</taxon>
        <taxon>Metazoa</taxon>
        <taxon>Spiralia</taxon>
        <taxon>Lophotrochozoa</taxon>
        <taxon>Mollusca</taxon>
        <taxon>Bivalvia</taxon>
        <taxon>Autobranchia</taxon>
        <taxon>Pteriomorphia</taxon>
        <taxon>Pectinida</taxon>
        <taxon>Pectinoidea</taxon>
        <taxon>Pectinidae</taxon>
        <taxon>Mizuhopecten</taxon>
    </lineage>
</organism>
<evidence type="ECO:0000313" key="4">
    <source>
        <dbReference type="EMBL" id="OWF40429.1"/>
    </source>
</evidence>
<evidence type="ECO:0000256" key="3">
    <source>
        <dbReference type="SAM" id="SignalP"/>
    </source>
</evidence>
<sequence>MGYCSGALFILIVLLQFRGNISSASMCYERQYSYYFGYYYYYTYYDYCSAGCCGYTTSRYCCTSYYSYNPTYYRSNDSVIGVIVGSTVGSVVFFVVMVTGICCFCKHINKNKVGRVMVGPAPTGPQGVATVSNSMNIPMQQQMPGQTYGYLPQQGYQAPRAFTQQAYPPPGYHSTAPIVQPGNSSEPIAQSSNVPSAWNSAGPASTQEKH</sequence>
<evidence type="ECO:0008006" key="6">
    <source>
        <dbReference type="Google" id="ProtNLM"/>
    </source>
</evidence>
<name>A0A210PVB8_MIZYE</name>
<dbReference type="AlphaFoldDB" id="A0A210PVB8"/>
<feature type="signal peptide" evidence="3">
    <location>
        <begin position="1"/>
        <end position="23"/>
    </location>
</feature>
<keyword evidence="2" id="KW-0812">Transmembrane</keyword>
<keyword evidence="2" id="KW-1133">Transmembrane helix</keyword>
<comment type="caution">
    <text evidence="4">The sequence shown here is derived from an EMBL/GenBank/DDBJ whole genome shotgun (WGS) entry which is preliminary data.</text>
</comment>
<evidence type="ECO:0000256" key="1">
    <source>
        <dbReference type="SAM" id="MobiDB-lite"/>
    </source>
</evidence>